<evidence type="ECO:0000256" key="14">
    <source>
        <dbReference type="PROSITE-ProRule" id="PRU00043"/>
    </source>
</evidence>
<proteinExistence type="predicted"/>
<keyword evidence="2" id="KW-1003">Cell membrane</keyword>
<keyword evidence="10 15" id="KW-0472">Membrane</keyword>
<dbReference type="PRINTS" id="PR00205">
    <property type="entry name" value="CADHERIN"/>
</dbReference>
<evidence type="ECO:0000256" key="10">
    <source>
        <dbReference type="ARBA" id="ARBA00023136"/>
    </source>
</evidence>
<keyword evidence="11" id="KW-1015">Disulfide bond</keyword>
<evidence type="ECO:0000259" key="17">
    <source>
        <dbReference type="PROSITE" id="PS50268"/>
    </source>
</evidence>
<feature type="domain" description="Cadherin" evidence="17">
    <location>
        <begin position="806"/>
        <end position="929"/>
    </location>
</feature>
<evidence type="ECO:0000256" key="7">
    <source>
        <dbReference type="ARBA" id="ARBA00022837"/>
    </source>
</evidence>
<dbReference type="FunFam" id="2.60.40.60:FF:000033">
    <property type="entry name" value="FAT atypical cadherin 1"/>
    <property type="match status" value="2"/>
</dbReference>
<dbReference type="GO" id="GO:0048513">
    <property type="term" value="P:animal organ development"/>
    <property type="evidence" value="ECO:0007669"/>
    <property type="project" value="UniProtKB-ARBA"/>
</dbReference>
<protein>
    <recommendedName>
        <fullName evidence="17">Cadherin domain-containing protein</fullName>
    </recommendedName>
</protein>
<feature type="domain" description="Cadherin" evidence="17">
    <location>
        <begin position="1040"/>
        <end position="1148"/>
    </location>
</feature>
<comment type="function">
    <text evidence="13">Cadherins are calcium-dependent cell adhesion proteins. They preferentially interact with themselves in a homophilic manner in connecting cells.</text>
</comment>
<evidence type="ECO:0000256" key="12">
    <source>
        <dbReference type="ARBA" id="ARBA00023180"/>
    </source>
</evidence>
<evidence type="ECO:0000256" key="9">
    <source>
        <dbReference type="ARBA" id="ARBA00022989"/>
    </source>
</evidence>
<evidence type="ECO:0000256" key="6">
    <source>
        <dbReference type="ARBA" id="ARBA00022737"/>
    </source>
</evidence>
<feature type="domain" description="Cadherin" evidence="17">
    <location>
        <begin position="32"/>
        <end position="132"/>
    </location>
</feature>
<dbReference type="PROSITE" id="PS00232">
    <property type="entry name" value="CADHERIN_1"/>
    <property type="match status" value="4"/>
</dbReference>
<sequence>MTAWLAVVLVLAAAAAVTEGQRENKPPVFLPDGDMKGFSLREDTPVGSSVYKLRGSDPEGTPVSFTVSGDHLSVDRNTGVVTLVQALDRESMAKIEAIITVTDERVYGFEANTVPLRREIPVLDVNDNPPVYHDQPYSFSVAESASPSATLFSHIKISDADEGDNAKVTLECVKEESPRACEQFEIRAAQLLEGEYVGIVSLRQLLDYERESHYTIVVRASDGGFEKQLSSTATVVVDVRDVQDQLPVFLNAPFSATVREASPPGTSVLVVGARDGDLGEPRPITLSLEGDDAGYFSLEDVKTHEDSSLSATLVTSNVTLNRENPLILNNGGLYTFSIRAQEEGAQAAVSQVTVVVTDVDDQKPVFSQESIAVQVPEDIANGTPLPGLNLVVSDGDVGENARFTLALEDIFGSRGVFSIFPETAVGRTPVIIKVADSSHLDYEDPSASNFVFKVVASARGEPVSAAVVNVTVTDANDNAPTFPKSSYSFSVSEGVKGGHLVTSLLANDSDSGIFGEIRYSLKGFGAEKFRVDEEKGDIYVANCGVETCLDYERQATYSLTYSATDGGGKVTSVNIFIDVEDENDNAPVFSRREYRRTVDEGVEAFDPPLFVKATDADGESQGGGKIFYSLEEGNTQDEAFFMEPESGELTIQRPLTHLDTPTSTYTLTVRATDAGEPPRYSDVRIFITVGRDTNRPPRFRQRTYKTELPEDVQPGTLLLQVSATDPDGPDDGITFLLTAGARDNFIINSTTGEIKVAQGASLDRDISPQFDVVVAAVDSGAQTRQTSTTTLTVSLQDVNNKPPKFSQDSYVQYVSERLPAGEEVVKVRATDPDQDALLQYTIREPVLARDKTGVALTPSSPYNYLGAFRINETSGVVAVSGPLNHNEAAVIILPIAVEDKNASAGFPNQTDLTEVTLYIQAFSDKNPIFAPPWTPSRPQLQVKVKEEQEQGTKVFSVMAKDPISGQPVRRYEKVAGSDPDNMFSVGAITGEVSLNSRLDYEASETKTASLQVLAIAGDRSSQASIIVNIEDVNDNSPIFTENEYHTRLAEDARFPKSVLTVSATDADTGVRGEVRYSLGGEGALLFIINETTGEIVVARGAQLDREASPTITLEVTAYDTPEGGITQRKTTVIVEVELVDVNDEVPVWSESHYTAVVAENTAVGSPVTQVLATDPDLGLNGLVRYQLPEPQGEVEGLFSLDSETGVLQVKAPLNGKGRTEHYEVTVRAVDQGTPQQYSEAIIHLLIGDVSTNDGVPTFKRPAPNEGASIMENSKIGTAVFQVEAEDPDDPSTPNGKIVYSFLDDGSDSSIFEIDATTGMIRTRALVDREVREQYTVVVVAQDLGRPPQLASRLLTINITDMDDNPPVFVRLPGGKALEVEVEEEAAMGTVAGYVSATDNDSGDNALIDYRITDGNDGGLFAINRTSDNRGMIYVNKRIDREEVEAVTLTLLCGKLGRRMPTRMEYDHANPAMMQVHILIRDLDDNKPAFLKKEVTTGVRVDAALQTEVLRLRAEDKDPTALPIRYGLHNISFSHLENTVELLPEEEVNATGIFLLEKNTGVLRTNAPLTRYTHGIFTAFVTASSSPNTPSDEPAVSKVMIYVLRDSDLMRFVFRLTPGEVRRRLETFSRELEGVLPVAASLNIYETNYYSEADGAIDFTSTGSCFQLEGRNLHDTKTLLDVSQNPKLNQVFEKYSVRKVERCVPRKEAGGADWVEVWVMVIAAFIGVGGAVAACAVCCLYSHYRRKVKRHNRHMRLIDSPPSVGPVLPPGSIVMLPPGPPGPPGHPGSVAVAPAGAPMPPASILSSEPPRVYEWQERGIPMDAASHRSAQR</sequence>
<feature type="domain" description="Cadherin" evidence="17">
    <location>
        <begin position="1373"/>
        <end position="1489"/>
    </location>
</feature>
<gene>
    <name evidence="18" type="ORF">O3P69_002684</name>
</gene>
<feature type="transmembrane region" description="Helical" evidence="15">
    <location>
        <begin position="1716"/>
        <end position="1743"/>
    </location>
</feature>
<keyword evidence="7 14" id="KW-0106">Calcium</keyword>
<dbReference type="GO" id="GO:0005886">
    <property type="term" value="C:plasma membrane"/>
    <property type="evidence" value="ECO:0007669"/>
    <property type="project" value="UniProtKB-SubCell"/>
</dbReference>
<dbReference type="PANTHER" id="PTHR24026:SF133">
    <property type="entry name" value="CADHERIN-RELATED FAMILY MEMBER 2"/>
    <property type="match status" value="1"/>
</dbReference>
<dbReference type="FunFam" id="2.60.40.60:FF:000098">
    <property type="entry name" value="cadherin-23 isoform X1"/>
    <property type="match status" value="1"/>
</dbReference>
<dbReference type="InterPro" id="IPR020894">
    <property type="entry name" value="Cadherin_CS"/>
</dbReference>
<keyword evidence="8" id="KW-0130">Cell adhesion</keyword>
<name>A0AAW0ULY7_SCYPA</name>
<comment type="caution">
    <text evidence="18">The sequence shown here is derived from an EMBL/GenBank/DDBJ whole genome shotgun (WGS) entry which is preliminary data.</text>
</comment>
<keyword evidence="4 15" id="KW-0812">Transmembrane</keyword>
<keyword evidence="5 16" id="KW-0732">Signal</keyword>
<organism evidence="18 19">
    <name type="scientific">Scylla paramamosain</name>
    <name type="common">Mud crab</name>
    <dbReference type="NCBI Taxonomy" id="85552"/>
    <lineage>
        <taxon>Eukaryota</taxon>
        <taxon>Metazoa</taxon>
        <taxon>Ecdysozoa</taxon>
        <taxon>Arthropoda</taxon>
        <taxon>Crustacea</taxon>
        <taxon>Multicrustacea</taxon>
        <taxon>Malacostraca</taxon>
        <taxon>Eumalacostraca</taxon>
        <taxon>Eucarida</taxon>
        <taxon>Decapoda</taxon>
        <taxon>Pleocyemata</taxon>
        <taxon>Brachyura</taxon>
        <taxon>Eubrachyura</taxon>
        <taxon>Portunoidea</taxon>
        <taxon>Portunidae</taxon>
        <taxon>Portuninae</taxon>
        <taxon>Scylla</taxon>
    </lineage>
</organism>
<evidence type="ECO:0000256" key="2">
    <source>
        <dbReference type="ARBA" id="ARBA00022475"/>
    </source>
</evidence>
<evidence type="ECO:0000256" key="1">
    <source>
        <dbReference type="ARBA" id="ARBA00004251"/>
    </source>
</evidence>
<dbReference type="Gene3D" id="2.60.40.60">
    <property type="entry name" value="Cadherins"/>
    <property type="match status" value="14"/>
</dbReference>
<keyword evidence="9 15" id="KW-1133">Transmembrane helix</keyword>
<feature type="domain" description="Cadherin" evidence="17">
    <location>
        <begin position="133"/>
        <end position="249"/>
    </location>
</feature>
<keyword evidence="6" id="KW-0677">Repeat</keyword>
<feature type="domain" description="Cadherin" evidence="17">
    <location>
        <begin position="250"/>
        <end position="366"/>
    </location>
</feature>
<dbReference type="PANTHER" id="PTHR24026">
    <property type="entry name" value="FAT ATYPICAL CADHERIN-RELATED"/>
    <property type="match status" value="1"/>
</dbReference>
<evidence type="ECO:0000256" key="11">
    <source>
        <dbReference type="ARBA" id="ARBA00023157"/>
    </source>
</evidence>
<dbReference type="InterPro" id="IPR015919">
    <property type="entry name" value="Cadherin-like_sf"/>
</dbReference>
<evidence type="ECO:0000256" key="4">
    <source>
        <dbReference type="ARBA" id="ARBA00022692"/>
    </source>
</evidence>
<dbReference type="GO" id="GO:0008104">
    <property type="term" value="P:intracellular protein localization"/>
    <property type="evidence" value="ECO:0007669"/>
    <property type="project" value="UniProtKB-ARBA"/>
</dbReference>
<evidence type="ECO:0000313" key="18">
    <source>
        <dbReference type="EMBL" id="KAK8401065.1"/>
    </source>
</evidence>
<comment type="subcellular location">
    <subcellularLocation>
        <location evidence="1">Cell membrane</location>
        <topology evidence="1">Single-pass type I membrane protein</topology>
    </subcellularLocation>
</comment>
<feature type="domain" description="Cadherin" evidence="17">
    <location>
        <begin position="483"/>
        <end position="589"/>
    </location>
</feature>
<feature type="chain" id="PRO_5043844500" description="Cadherin domain-containing protein" evidence="16">
    <location>
        <begin position="21"/>
        <end position="1831"/>
    </location>
</feature>
<dbReference type="InterPro" id="IPR002126">
    <property type="entry name" value="Cadherin-like_dom"/>
</dbReference>
<feature type="domain" description="Cadherin" evidence="17">
    <location>
        <begin position="1261"/>
        <end position="1368"/>
    </location>
</feature>
<keyword evidence="19" id="KW-1185">Reference proteome</keyword>
<dbReference type="PROSITE" id="PS50268">
    <property type="entry name" value="CADHERIN_2"/>
    <property type="match status" value="14"/>
</dbReference>
<accession>A0AAW0ULY7</accession>
<feature type="signal peptide" evidence="16">
    <location>
        <begin position="1"/>
        <end position="20"/>
    </location>
</feature>
<evidence type="ECO:0000256" key="13">
    <source>
        <dbReference type="ARBA" id="ARBA00059331"/>
    </source>
</evidence>
<dbReference type="FunFam" id="2.60.40.60:FF:000020">
    <property type="entry name" value="Dachsous cadherin-related 1b"/>
    <property type="match status" value="2"/>
</dbReference>
<dbReference type="GO" id="GO:0007156">
    <property type="term" value="P:homophilic cell adhesion via plasma membrane adhesion molecules"/>
    <property type="evidence" value="ECO:0007669"/>
    <property type="project" value="InterPro"/>
</dbReference>
<dbReference type="GO" id="GO:0007163">
    <property type="term" value="P:establishment or maintenance of cell polarity"/>
    <property type="evidence" value="ECO:0007669"/>
    <property type="project" value="UniProtKB-ARBA"/>
</dbReference>
<dbReference type="GO" id="GO:0005509">
    <property type="term" value="F:calcium ion binding"/>
    <property type="evidence" value="ECO:0007669"/>
    <property type="project" value="UniProtKB-UniRule"/>
</dbReference>
<feature type="domain" description="Cadherin" evidence="17">
    <location>
        <begin position="936"/>
        <end position="1039"/>
    </location>
</feature>
<feature type="domain" description="Cadherin" evidence="17">
    <location>
        <begin position="700"/>
        <end position="805"/>
    </location>
</feature>
<feature type="domain" description="Cadherin" evidence="17">
    <location>
        <begin position="367"/>
        <end position="482"/>
    </location>
</feature>
<dbReference type="FunFam" id="2.60.40.60:FF:000039">
    <property type="entry name" value="FAT atypical cadherin 3"/>
    <property type="match status" value="1"/>
</dbReference>
<evidence type="ECO:0000313" key="19">
    <source>
        <dbReference type="Proteomes" id="UP001487740"/>
    </source>
</evidence>
<evidence type="ECO:0000256" key="3">
    <source>
        <dbReference type="ARBA" id="ARBA00022536"/>
    </source>
</evidence>
<keyword evidence="12" id="KW-0325">Glycoprotein</keyword>
<dbReference type="SMART" id="SM00112">
    <property type="entry name" value="CA"/>
    <property type="match status" value="13"/>
</dbReference>
<evidence type="ECO:0000256" key="16">
    <source>
        <dbReference type="SAM" id="SignalP"/>
    </source>
</evidence>
<dbReference type="SUPFAM" id="SSF49313">
    <property type="entry name" value="Cadherin-like"/>
    <property type="match status" value="14"/>
</dbReference>
<feature type="domain" description="Cadherin" evidence="17">
    <location>
        <begin position="1149"/>
        <end position="1258"/>
    </location>
</feature>
<dbReference type="GO" id="GO:0048589">
    <property type="term" value="P:developmental growth"/>
    <property type="evidence" value="ECO:0007669"/>
    <property type="project" value="UniProtKB-ARBA"/>
</dbReference>
<feature type="domain" description="Cadherin" evidence="17">
    <location>
        <begin position="590"/>
        <end position="699"/>
    </location>
</feature>
<feature type="domain" description="Cadherin" evidence="17">
    <location>
        <begin position="1506"/>
        <end position="1613"/>
    </location>
</feature>
<evidence type="ECO:0000256" key="15">
    <source>
        <dbReference type="SAM" id="Phobius"/>
    </source>
</evidence>
<dbReference type="CDD" id="cd11304">
    <property type="entry name" value="Cadherin_repeat"/>
    <property type="match status" value="14"/>
</dbReference>
<evidence type="ECO:0000256" key="5">
    <source>
        <dbReference type="ARBA" id="ARBA00022729"/>
    </source>
</evidence>
<reference evidence="18 19" key="1">
    <citation type="submission" date="2023-03" db="EMBL/GenBank/DDBJ databases">
        <title>High-quality genome of Scylla paramamosain provides insights in environmental adaptation.</title>
        <authorList>
            <person name="Zhang L."/>
        </authorList>
    </citation>
    <scope>NUCLEOTIDE SEQUENCE [LARGE SCALE GENOMIC DNA]</scope>
    <source>
        <strain evidence="18">LZ_2023a</strain>
        <tissue evidence="18">Muscle</tissue>
    </source>
</reference>
<dbReference type="Pfam" id="PF00028">
    <property type="entry name" value="Cadherin"/>
    <property type="match status" value="10"/>
</dbReference>
<dbReference type="Proteomes" id="UP001487740">
    <property type="component" value="Unassembled WGS sequence"/>
</dbReference>
<dbReference type="FunFam" id="2.60.40.60:FF:000118">
    <property type="entry name" value="protocadherin Fat 4"/>
    <property type="match status" value="1"/>
</dbReference>
<dbReference type="EMBL" id="JARAKH010000009">
    <property type="protein sequence ID" value="KAK8401065.1"/>
    <property type="molecule type" value="Genomic_DNA"/>
</dbReference>
<evidence type="ECO:0000256" key="8">
    <source>
        <dbReference type="ARBA" id="ARBA00022889"/>
    </source>
</evidence>
<keyword evidence="3" id="KW-0245">EGF-like domain</keyword>
<dbReference type="GO" id="GO:0001736">
    <property type="term" value="P:establishment of planar polarity"/>
    <property type="evidence" value="ECO:0007669"/>
    <property type="project" value="UniProtKB-ARBA"/>
</dbReference>